<feature type="binding site" evidence="18">
    <location>
        <begin position="61"/>
        <end position="62"/>
    </location>
    <ligand>
        <name>UDP-N-acetyl-alpha-D-glucosamine</name>
        <dbReference type="ChEBI" id="CHEBI:57705"/>
    </ligand>
</feature>
<comment type="pathway">
    <text evidence="18">Bacterial outer membrane biogenesis; LPS lipid A biosynthesis.</text>
</comment>
<dbReference type="GO" id="GO:0000902">
    <property type="term" value="P:cell morphogenesis"/>
    <property type="evidence" value="ECO:0007669"/>
    <property type="project" value="UniProtKB-UniRule"/>
</dbReference>
<evidence type="ECO:0000256" key="7">
    <source>
        <dbReference type="ARBA" id="ARBA00022723"/>
    </source>
</evidence>
<evidence type="ECO:0000256" key="15">
    <source>
        <dbReference type="ARBA" id="ARBA00048247"/>
    </source>
</evidence>
<dbReference type="NCBIfam" id="TIGR01173">
    <property type="entry name" value="glmU"/>
    <property type="match status" value="1"/>
</dbReference>
<feature type="binding site" evidence="18">
    <location>
        <position position="7"/>
    </location>
    <ligand>
        <name>UDP-N-acetyl-alpha-D-glucosamine</name>
        <dbReference type="ChEBI" id="CHEBI:57705"/>
    </ligand>
</feature>
<comment type="pathway">
    <text evidence="18">Nucleotide-sugar biosynthesis; UDP-N-acetyl-alpha-D-glucosamine biosynthesis; UDP-N-acetyl-alpha-D-glucosamine from N-acetyl-alpha-D-glucosamine 1-phosphate: step 1/1.</text>
</comment>
<dbReference type="InterPro" id="IPR011004">
    <property type="entry name" value="Trimer_LpxA-like_sf"/>
</dbReference>
<protein>
    <recommendedName>
        <fullName evidence="18">Bifunctional protein GlmU</fullName>
    </recommendedName>
    <domain>
        <recommendedName>
            <fullName evidence="18">UDP-N-acetylglucosamine pyrophosphorylase</fullName>
            <ecNumber evidence="18">2.7.7.23</ecNumber>
        </recommendedName>
        <alternativeName>
            <fullName evidence="18">N-acetylglucosamine-1-phosphate uridyltransferase</fullName>
        </alternativeName>
    </domain>
    <domain>
        <recommendedName>
            <fullName evidence="18">Glucosamine-1-phosphate N-acetyltransferase</fullName>
            <ecNumber evidence="18">2.3.1.157</ecNumber>
        </recommendedName>
    </domain>
</protein>
<evidence type="ECO:0000313" key="21">
    <source>
        <dbReference type="Proteomes" id="UP000076066"/>
    </source>
</evidence>
<evidence type="ECO:0000256" key="17">
    <source>
        <dbReference type="ARBA" id="ARBA00049628"/>
    </source>
</evidence>
<feature type="binding site" evidence="18">
    <location>
        <position position="301"/>
    </location>
    <ligand>
        <name>UDP-N-acetyl-alpha-D-glucosamine</name>
        <dbReference type="ChEBI" id="CHEBI:57705"/>
    </ligand>
</feature>
<dbReference type="CDD" id="cd03353">
    <property type="entry name" value="LbH_GlmU_C"/>
    <property type="match status" value="1"/>
</dbReference>
<comment type="catalytic activity">
    <reaction evidence="15 18">
        <text>alpha-D-glucosamine 1-phosphate + acetyl-CoA = N-acetyl-alpha-D-glucosamine 1-phosphate + CoA + H(+)</text>
        <dbReference type="Rhea" id="RHEA:13725"/>
        <dbReference type="ChEBI" id="CHEBI:15378"/>
        <dbReference type="ChEBI" id="CHEBI:57287"/>
        <dbReference type="ChEBI" id="CHEBI:57288"/>
        <dbReference type="ChEBI" id="CHEBI:57776"/>
        <dbReference type="ChEBI" id="CHEBI:58516"/>
        <dbReference type="EC" id="2.3.1.157"/>
    </reaction>
</comment>
<reference evidence="20 21" key="1">
    <citation type="submission" date="2016-02" db="EMBL/GenBank/DDBJ databases">
        <title>Complete Genome of H5569, the type strain of the newly described species Haematospirillium jordaniae.</title>
        <authorList>
            <person name="Nicholson A.C."/>
            <person name="Humrighouse B.W."/>
            <person name="Loparov V."/>
            <person name="McQuiston J.R."/>
        </authorList>
    </citation>
    <scope>NUCLEOTIDE SEQUENCE [LARGE SCALE GENOMIC DNA]</scope>
    <source>
        <strain evidence="20 21">H5569</strain>
    </source>
</reference>
<feature type="binding site" evidence="18">
    <location>
        <position position="345"/>
    </location>
    <ligand>
        <name>UDP-N-acetyl-alpha-D-glucosamine</name>
        <dbReference type="ChEBI" id="CHEBI:57705"/>
    </ligand>
</feature>
<keyword evidence="6 18" id="KW-0548">Nucleotidyltransferase</keyword>
<evidence type="ECO:0000256" key="12">
    <source>
        <dbReference type="ARBA" id="ARBA00023268"/>
    </source>
</evidence>
<keyword evidence="7 18" id="KW-0479">Metal-binding</keyword>
<dbReference type="GO" id="GO:0000287">
    <property type="term" value="F:magnesium ion binding"/>
    <property type="evidence" value="ECO:0007669"/>
    <property type="project" value="UniProtKB-UniRule"/>
</dbReference>
<dbReference type="PANTHER" id="PTHR43584:SF3">
    <property type="entry name" value="BIFUNCTIONAL PROTEIN GLMU"/>
    <property type="match status" value="1"/>
</dbReference>
<comment type="catalytic activity">
    <reaction evidence="16 18">
        <text>N-acetyl-alpha-D-glucosamine 1-phosphate + UTP + H(+) = UDP-N-acetyl-alpha-D-glucosamine + diphosphate</text>
        <dbReference type="Rhea" id="RHEA:13509"/>
        <dbReference type="ChEBI" id="CHEBI:15378"/>
        <dbReference type="ChEBI" id="CHEBI:33019"/>
        <dbReference type="ChEBI" id="CHEBI:46398"/>
        <dbReference type="ChEBI" id="CHEBI:57705"/>
        <dbReference type="ChEBI" id="CHEBI:57776"/>
        <dbReference type="EC" id="2.7.7.23"/>
    </reaction>
</comment>
<dbReference type="Pfam" id="PF12804">
    <property type="entry name" value="NTP_transf_3"/>
    <property type="match status" value="1"/>
</dbReference>
<keyword evidence="4 18" id="KW-0963">Cytoplasm</keyword>
<keyword evidence="5 18" id="KW-0808">Transferase</keyword>
<feature type="binding site" evidence="18">
    <location>
        <position position="373"/>
    </location>
    <ligand>
        <name>acetyl-CoA</name>
        <dbReference type="ChEBI" id="CHEBI:57288"/>
    </ligand>
</feature>
<dbReference type="Gene3D" id="3.90.550.10">
    <property type="entry name" value="Spore Coat Polysaccharide Biosynthesis Protein SpsA, Chain A"/>
    <property type="match status" value="1"/>
</dbReference>
<feature type="binding site" evidence="18">
    <location>
        <begin position="87"/>
        <end position="89"/>
    </location>
    <ligand>
        <name>UDP-N-acetyl-alpha-D-glucosamine</name>
        <dbReference type="ChEBI" id="CHEBI:57705"/>
    </ligand>
</feature>
<organism evidence="20 21">
    <name type="scientific">Haematospirillum jordaniae</name>
    <dbReference type="NCBI Taxonomy" id="1549855"/>
    <lineage>
        <taxon>Bacteria</taxon>
        <taxon>Pseudomonadati</taxon>
        <taxon>Pseudomonadota</taxon>
        <taxon>Alphaproteobacteria</taxon>
        <taxon>Rhodospirillales</taxon>
        <taxon>Novispirillaceae</taxon>
        <taxon>Haematospirillum</taxon>
    </lineage>
</organism>
<evidence type="ECO:0000256" key="16">
    <source>
        <dbReference type="ARBA" id="ARBA00048493"/>
    </source>
</evidence>
<comment type="caution">
    <text evidence="18">Lacks conserved residue(s) required for the propagation of feature annotation.</text>
</comment>
<feature type="binding site" evidence="18">
    <location>
        <position position="212"/>
    </location>
    <ligand>
        <name>Mg(2+)</name>
        <dbReference type="ChEBI" id="CHEBI:18420"/>
    </ligand>
</feature>
<dbReference type="KEGG" id="hjo:AY555_06990"/>
<feature type="binding site" evidence="18">
    <location>
        <position position="212"/>
    </location>
    <ligand>
        <name>UDP-N-acetyl-alpha-D-glucosamine</name>
        <dbReference type="ChEBI" id="CHEBI:57705"/>
    </ligand>
</feature>
<evidence type="ECO:0000256" key="2">
    <source>
        <dbReference type="ARBA" id="ARBA00007707"/>
    </source>
</evidence>
<feature type="region of interest" description="Pyrophosphorylase" evidence="18">
    <location>
        <begin position="1"/>
        <end position="214"/>
    </location>
</feature>
<dbReference type="InterPro" id="IPR038009">
    <property type="entry name" value="GlmU_C_LbH"/>
</dbReference>
<dbReference type="GO" id="GO:0006048">
    <property type="term" value="P:UDP-N-acetylglucosamine biosynthetic process"/>
    <property type="evidence" value="ECO:0007669"/>
    <property type="project" value="UniProtKB-UniPathway"/>
</dbReference>
<evidence type="ECO:0000256" key="9">
    <source>
        <dbReference type="ARBA" id="ARBA00022842"/>
    </source>
</evidence>
<comment type="similarity">
    <text evidence="3 18">In the N-terminal section; belongs to the N-acetylglucosamine-1-phosphate uridyltransferase family.</text>
</comment>
<dbReference type="GO" id="GO:0009252">
    <property type="term" value="P:peptidoglycan biosynthetic process"/>
    <property type="evidence" value="ECO:0007669"/>
    <property type="project" value="UniProtKB-UniRule"/>
</dbReference>
<evidence type="ECO:0000256" key="13">
    <source>
        <dbReference type="ARBA" id="ARBA00023315"/>
    </source>
</evidence>
<feature type="binding site" evidence="18">
    <location>
        <position position="408"/>
    </location>
    <ligand>
        <name>acetyl-CoA</name>
        <dbReference type="ChEBI" id="CHEBI:57288"/>
    </ligand>
</feature>
<keyword evidence="12 18" id="KW-0511">Multifunctional enzyme</keyword>
<keyword evidence="9 18" id="KW-0460">Magnesium</keyword>
<feature type="binding site" evidence="18">
    <location>
        <position position="89"/>
    </location>
    <ligand>
        <name>Mg(2+)</name>
        <dbReference type="ChEBI" id="CHEBI:18420"/>
    </ligand>
</feature>
<dbReference type="GO" id="GO:0005737">
    <property type="term" value="C:cytoplasm"/>
    <property type="evidence" value="ECO:0007669"/>
    <property type="project" value="UniProtKB-SubCell"/>
</dbReference>
<dbReference type="SUPFAM" id="SSF51161">
    <property type="entry name" value="Trimeric LpxA-like enzymes"/>
    <property type="match status" value="1"/>
</dbReference>
<comment type="function">
    <text evidence="17 18">Catalyzes the last two sequential reactions in the de novo biosynthetic pathway for UDP-N-acetylglucosamine (UDP-GlcNAc). The C-terminal domain catalyzes the transfer of acetyl group from acetyl coenzyme A to glucosamine-1-phosphate (GlcN-1-P) to produce N-acetylglucosamine-1-phosphate (GlcNAc-1-P), which is converted into UDP-GlcNAc by the transfer of uridine 5-monophosphate (from uridine 5-triphosphate), a reaction catalyzed by the N-terminal domain.</text>
</comment>
<dbReference type="GO" id="GO:0003977">
    <property type="term" value="F:UDP-N-acetylglucosamine diphosphorylase activity"/>
    <property type="evidence" value="ECO:0007669"/>
    <property type="project" value="UniProtKB-UniRule"/>
</dbReference>
<dbReference type="InterPro" id="IPR001451">
    <property type="entry name" value="Hexapep"/>
</dbReference>
<dbReference type="GO" id="GO:0009245">
    <property type="term" value="P:lipid A biosynthetic process"/>
    <property type="evidence" value="ECO:0007669"/>
    <property type="project" value="UniProtKB-UniRule"/>
</dbReference>
<keyword evidence="13 18" id="KW-0012">Acyltransferase</keyword>
<comment type="cofactor">
    <cofactor evidence="18">
        <name>Mg(2+)</name>
        <dbReference type="ChEBI" id="CHEBI:18420"/>
    </cofactor>
    <text evidence="18">Binds 1 Mg(2+) ion per subunit.</text>
</comment>
<comment type="subcellular location">
    <subcellularLocation>
        <location evidence="1 18">Cytoplasm</location>
    </subcellularLocation>
</comment>
<feature type="region of interest" description="N-acetyltransferase" evidence="18">
    <location>
        <begin position="236"/>
        <end position="432"/>
    </location>
</feature>
<dbReference type="GO" id="GO:0016020">
    <property type="term" value="C:membrane"/>
    <property type="evidence" value="ECO:0007669"/>
    <property type="project" value="GOC"/>
</dbReference>
<dbReference type="PROSITE" id="PS00101">
    <property type="entry name" value="HEXAPEP_TRANSFERASES"/>
    <property type="match status" value="1"/>
</dbReference>
<feature type="region of interest" description="Linker" evidence="18">
    <location>
        <begin position="215"/>
        <end position="235"/>
    </location>
</feature>
<dbReference type="SUPFAM" id="SSF53448">
    <property type="entry name" value="Nucleotide-diphospho-sugar transferases"/>
    <property type="match status" value="1"/>
</dbReference>
<accession>A0A143DFV5</accession>
<evidence type="ECO:0000256" key="18">
    <source>
        <dbReference type="HAMAP-Rule" id="MF_01631"/>
    </source>
</evidence>
<feature type="binding site" evidence="18">
    <location>
        <position position="126"/>
    </location>
    <ligand>
        <name>UDP-N-acetyl-alpha-D-glucosamine</name>
        <dbReference type="ChEBI" id="CHEBI:57705"/>
    </ligand>
</feature>
<comment type="pathway">
    <text evidence="18">Nucleotide-sugar biosynthesis; UDP-N-acetyl-alpha-D-glucosamine biosynthesis; N-acetyl-alpha-D-glucosamine 1-phosphate from alpha-D-glucosamine 6-phosphate (route II): step 2/2.</text>
</comment>
<dbReference type="UniPathway" id="UPA00973"/>
<evidence type="ECO:0000256" key="8">
    <source>
        <dbReference type="ARBA" id="ARBA00022737"/>
    </source>
</evidence>
<feature type="binding site" evidence="18">
    <location>
        <position position="348"/>
    </location>
    <ligand>
        <name>acetyl-CoA</name>
        <dbReference type="ChEBI" id="CHEBI:57288"/>
    </ligand>
</feature>
<evidence type="ECO:0000256" key="14">
    <source>
        <dbReference type="ARBA" id="ARBA00023316"/>
    </source>
</evidence>
<proteinExistence type="inferred from homology"/>
<dbReference type="InterPro" id="IPR050065">
    <property type="entry name" value="GlmU-like"/>
</dbReference>
<dbReference type="InterPro" id="IPR018357">
    <property type="entry name" value="Hexapep_transf_CS"/>
</dbReference>
<dbReference type="GO" id="GO:0008360">
    <property type="term" value="P:regulation of cell shape"/>
    <property type="evidence" value="ECO:0007669"/>
    <property type="project" value="UniProtKB-KW"/>
</dbReference>
<feature type="binding site" evidence="18">
    <location>
        <position position="334"/>
    </location>
    <ligand>
        <name>UDP-N-acetyl-alpha-D-glucosamine</name>
        <dbReference type="ChEBI" id="CHEBI:57705"/>
    </ligand>
</feature>
<feature type="domain" description="MobA-like NTP transferase" evidence="19">
    <location>
        <begin position="5"/>
        <end position="120"/>
    </location>
</feature>
<keyword evidence="10 18" id="KW-0133">Cell shape</keyword>
<feature type="binding site" evidence="18">
    <location>
        <begin position="354"/>
        <end position="355"/>
    </location>
    <ligand>
        <name>acetyl-CoA</name>
        <dbReference type="ChEBI" id="CHEBI:57288"/>
    </ligand>
</feature>
<dbReference type="PANTHER" id="PTHR43584">
    <property type="entry name" value="NUCLEOTIDYL TRANSFERASE"/>
    <property type="match status" value="1"/>
</dbReference>
<name>A0A143DFV5_9PROT</name>
<feature type="binding site" evidence="18">
    <location>
        <position position="140"/>
    </location>
    <ligand>
        <name>UDP-N-acetyl-alpha-D-glucosamine</name>
        <dbReference type="ChEBI" id="CHEBI:57705"/>
    </ligand>
</feature>
<feature type="binding site" evidence="18">
    <location>
        <position position="319"/>
    </location>
    <ligand>
        <name>UDP-N-acetyl-alpha-D-glucosamine</name>
        <dbReference type="ChEBI" id="CHEBI:57705"/>
    </ligand>
</feature>
<dbReference type="GO" id="GO:0071555">
    <property type="term" value="P:cell wall organization"/>
    <property type="evidence" value="ECO:0007669"/>
    <property type="project" value="UniProtKB-KW"/>
</dbReference>
<evidence type="ECO:0000256" key="6">
    <source>
        <dbReference type="ARBA" id="ARBA00022695"/>
    </source>
</evidence>
<feature type="active site" description="Proton acceptor" evidence="18">
    <location>
        <position position="331"/>
    </location>
</feature>
<dbReference type="STRING" id="1549855.AY555_06990"/>
<feature type="binding site" evidence="18">
    <location>
        <position position="391"/>
    </location>
    <ligand>
        <name>acetyl-CoA</name>
        <dbReference type="ChEBI" id="CHEBI:57288"/>
    </ligand>
</feature>
<dbReference type="EMBL" id="CP014525">
    <property type="protein sequence ID" value="AMW35611.1"/>
    <property type="molecule type" value="Genomic_DNA"/>
</dbReference>
<dbReference type="Gene3D" id="2.160.10.10">
    <property type="entry name" value="Hexapeptide repeat proteins"/>
    <property type="match status" value="1"/>
</dbReference>
<dbReference type="EC" id="2.3.1.157" evidence="18"/>
<keyword evidence="21" id="KW-1185">Reference proteome</keyword>
<evidence type="ECO:0000256" key="1">
    <source>
        <dbReference type="ARBA" id="ARBA00004496"/>
    </source>
</evidence>
<dbReference type="NCBIfam" id="NF010933">
    <property type="entry name" value="PRK14353.1"/>
    <property type="match status" value="1"/>
</dbReference>
<dbReference type="Pfam" id="PF00132">
    <property type="entry name" value="Hexapep"/>
    <property type="match status" value="1"/>
</dbReference>
<feature type="binding site" evidence="18">
    <location>
        <position position="155"/>
    </location>
    <ligand>
        <name>UDP-N-acetyl-alpha-D-glucosamine</name>
        <dbReference type="ChEBI" id="CHEBI:57705"/>
    </ligand>
</feature>
<evidence type="ECO:0000259" key="19">
    <source>
        <dbReference type="Pfam" id="PF12804"/>
    </source>
</evidence>
<comment type="similarity">
    <text evidence="2 18">In the C-terminal section; belongs to the transferase hexapeptide repeat family.</text>
</comment>
<dbReference type="InterPro" id="IPR029044">
    <property type="entry name" value="Nucleotide-diphossugar_trans"/>
</dbReference>
<keyword evidence="8 18" id="KW-0677">Repeat</keyword>
<dbReference type="EC" id="2.7.7.23" evidence="18"/>
<dbReference type="UniPathway" id="UPA00113">
    <property type="reaction ID" value="UER00532"/>
</dbReference>
<sequence length="432" mass="45885">MKSTRPKVLHPVLGRPMVAHVADAARCAGIEQLVAVIGPEGGTVSDMLGPVPTAIQRDRLGTAHAVLQARSVMSVTGRMPDTVVVLYGDTPLLQADTIRRLVQARRDSNAGVAVLGFQAADPGAYGRLVMGPSGLERIVEAKDADEAQQRLRLCNSGVMAIDGACLWRWLEQVGNENAKGEYYLTDVVALARADGRACVVVEGPEEEFLGVNSRVELSACEAIAQRRMRQRMMESGVTLIEPDTVTFSWDTRLGQDVVVWPFTIFGPGVSVADNVEIKGFCHLEGCRVAEGAVLGPYARLRPGANIGAEAHVGNFVEIKNAVLADGVKVNHLSYIGDASVGTRSNIGAGTITCNYDGYKKHRTDIGAGVLIGSNTSLVAPVTVGDGAVTGAGSVLTRDVPAGALALERAEQKNVEQWGIRFHKSKKEEATRG</sequence>
<keyword evidence="14 18" id="KW-0961">Cell wall biogenesis/degradation</keyword>
<evidence type="ECO:0000256" key="3">
    <source>
        <dbReference type="ARBA" id="ARBA00007947"/>
    </source>
</evidence>
<feature type="binding site" evidence="18">
    <location>
        <position position="56"/>
    </location>
    <ligand>
        <name>UDP-N-acetyl-alpha-D-glucosamine</name>
        <dbReference type="ChEBI" id="CHEBI:57705"/>
    </ligand>
</feature>
<dbReference type="CDD" id="cd02540">
    <property type="entry name" value="GT2_GlmU_N_bac"/>
    <property type="match status" value="1"/>
</dbReference>
<evidence type="ECO:0000256" key="10">
    <source>
        <dbReference type="ARBA" id="ARBA00022960"/>
    </source>
</evidence>
<keyword evidence="11 18" id="KW-0573">Peptidoglycan synthesis</keyword>
<evidence type="ECO:0000313" key="20">
    <source>
        <dbReference type="EMBL" id="AMW35611.1"/>
    </source>
</evidence>
<dbReference type="InterPro" id="IPR005882">
    <property type="entry name" value="Bifunctional_GlmU"/>
</dbReference>
<evidence type="ECO:0000256" key="11">
    <source>
        <dbReference type="ARBA" id="ARBA00022984"/>
    </source>
</evidence>
<evidence type="ECO:0000256" key="5">
    <source>
        <dbReference type="ARBA" id="ARBA00022679"/>
    </source>
</evidence>
<dbReference type="GO" id="GO:0019134">
    <property type="term" value="F:glucosamine-1-phosphate N-acetyltransferase activity"/>
    <property type="evidence" value="ECO:0007669"/>
    <property type="project" value="UniProtKB-UniRule"/>
</dbReference>
<gene>
    <name evidence="18 20" type="primary">glmU</name>
    <name evidence="20" type="ORF">AY555_06990</name>
</gene>
<evidence type="ECO:0000256" key="4">
    <source>
        <dbReference type="ARBA" id="ARBA00022490"/>
    </source>
</evidence>
<comment type="subunit">
    <text evidence="18">Homotrimer.</text>
</comment>
<dbReference type="Proteomes" id="UP000076066">
    <property type="component" value="Chromosome"/>
</dbReference>
<dbReference type="InterPro" id="IPR025877">
    <property type="entry name" value="MobA-like_NTP_Trfase"/>
</dbReference>
<dbReference type="AlphaFoldDB" id="A0A143DFV5"/>
<dbReference type="HAMAP" id="MF_01631">
    <property type="entry name" value="GlmU"/>
    <property type="match status" value="1"/>
</dbReference>